<feature type="region of interest" description="Disordered" evidence="1">
    <location>
        <begin position="202"/>
        <end position="231"/>
    </location>
</feature>
<feature type="compositionally biased region" description="Basic and acidic residues" evidence="1">
    <location>
        <begin position="221"/>
        <end position="231"/>
    </location>
</feature>
<organism evidence="2 3">
    <name type="scientific">Pomacea canaliculata</name>
    <name type="common">Golden apple snail</name>
    <dbReference type="NCBI Taxonomy" id="400727"/>
    <lineage>
        <taxon>Eukaryota</taxon>
        <taxon>Metazoa</taxon>
        <taxon>Spiralia</taxon>
        <taxon>Lophotrochozoa</taxon>
        <taxon>Mollusca</taxon>
        <taxon>Gastropoda</taxon>
        <taxon>Caenogastropoda</taxon>
        <taxon>Architaenioglossa</taxon>
        <taxon>Ampullarioidea</taxon>
        <taxon>Ampullariidae</taxon>
        <taxon>Pomacea</taxon>
    </lineage>
</organism>
<feature type="region of interest" description="Disordered" evidence="1">
    <location>
        <begin position="1"/>
        <end position="23"/>
    </location>
</feature>
<evidence type="ECO:0000256" key="1">
    <source>
        <dbReference type="SAM" id="MobiDB-lite"/>
    </source>
</evidence>
<evidence type="ECO:0000313" key="3">
    <source>
        <dbReference type="Proteomes" id="UP000245119"/>
    </source>
</evidence>
<dbReference type="EMBL" id="PZQS01000010">
    <property type="protein sequence ID" value="PVD22793.1"/>
    <property type="molecule type" value="Genomic_DNA"/>
</dbReference>
<feature type="compositionally biased region" description="Polar residues" evidence="1">
    <location>
        <begin position="1"/>
        <end position="15"/>
    </location>
</feature>
<gene>
    <name evidence="2" type="ORF">C0Q70_16049</name>
</gene>
<reference evidence="2 3" key="1">
    <citation type="submission" date="2018-04" db="EMBL/GenBank/DDBJ databases">
        <title>The genome of golden apple snail Pomacea canaliculata provides insight into stress tolerance and invasive adaptation.</title>
        <authorList>
            <person name="Liu C."/>
            <person name="Liu B."/>
            <person name="Ren Y."/>
            <person name="Zhang Y."/>
            <person name="Wang H."/>
            <person name="Li S."/>
            <person name="Jiang F."/>
            <person name="Yin L."/>
            <person name="Zhang G."/>
            <person name="Qian W."/>
            <person name="Fan W."/>
        </authorList>
    </citation>
    <scope>NUCLEOTIDE SEQUENCE [LARGE SCALE GENOMIC DNA]</scope>
    <source>
        <strain evidence="2">SZHN2017</strain>
        <tissue evidence="2">Muscle</tissue>
    </source>
</reference>
<dbReference type="Proteomes" id="UP000245119">
    <property type="component" value="Linkage Group LG10"/>
</dbReference>
<keyword evidence="3" id="KW-1185">Reference proteome</keyword>
<protein>
    <submittedName>
        <fullName evidence="2">Uncharacterized protein</fullName>
    </submittedName>
</protein>
<name>A0A2T7NNQ7_POMCA</name>
<evidence type="ECO:0000313" key="2">
    <source>
        <dbReference type="EMBL" id="PVD22793.1"/>
    </source>
</evidence>
<dbReference type="AlphaFoldDB" id="A0A2T7NNQ7"/>
<sequence length="231" mass="24292">MSNSDGYIVASSSPRSGAPPVTGPARHFLTCAARRRTGARVRASACVPSLLPSVPRADQRGDNSRVIIKKVDHVVPVDEGGGGRVAAAVLWVSPPPPPPLTTTTTTEVYQRRCRHLEQAGQQANHSVFARGGTHALSGEGREEGELACNTSAGPQSCRLAARRHARAVLAEARGHDVHQGAPGARAVQARARPLPALRPVSLESSFSPRGTFLPNLLVPSHPKEGDSGDSR</sequence>
<comment type="caution">
    <text evidence="2">The sequence shown here is derived from an EMBL/GenBank/DDBJ whole genome shotgun (WGS) entry which is preliminary data.</text>
</comment>
<accession>A0A2T7NNQ7</accession>
<proteinExistence type="predicted"/>